<evidence type="ECO:0000313" key="2">
    <source>
        <dbReference type="EMBL" id="EMA26854.1"/>
    </source>
</evidence>
<comment type="caution">
    <text evidence="2">The sequence shown here is derived from an EMBL/GenBank/DDBJ whole genome shotgun (WGS) entry which is preliminary data.</text>
</comment>
<dbReference type="EMBL" id="AOLS01000002">
    <property type="protein sequence ID" value="EMA26854.1"/>
    <property type="molecule type" value="Genomic_DNA"/>
</dbReference>
<reference evidence="2 3" key="1">
    <citation type="journal article" date="2014" name="PLoS Genet.">
        <title>Phylogenetically driven sequencing of extremely halophilic archaea reveals strategies for static and dynamic osmo-response.</title>
        <authorList>
            <person name="Becker E.A."/>
            <person name="Seitzer P.M."/>
            <person name="Tritt A."/>
            <person name="Larsen D."/>
            <person name="Krusor M."/>
            <person name="Yao A.I."/>
            <person name="Wu D."/>
            <person name="Madern D."/>
            <person name="Eisen J.A."/>
            <person name="Darling A.E."/>
            <person name="Facciotti M.T."/>
        </authorList>
    </citation>
    <scope>NUCLEOTIDE SEQUENCE [LARGE SCALE GENOMIC DNA]</scope>
    <source>
        <strain evidence="2 3">ATCC 33799</strain>
    </source>
</reference>
<proteinExistence type="predicted"/>
<dbReference type="GO" id="GO:0004803">
    <property type="term" value="F:transposase activity"/>
    <property type="evidence" value="ECO:0007669"/>
    <property type="project" value="InterPro"/>
</dbReference>
<keyword evidence="3" id="KW-1185">Reference proteome</keyword>
<organism evidence="2 3">
    <name type="scientific">Haloarcula marismortui ATCC 33799</name>
    <dbReference type="NCBI Taxonomy" id="662475"/>
    <lineage>
        <taxon>Archaea</taxon>
        <taxon>Methanobacteriati</taxon>
        <taxon>Methanobacteriota</taxon>
        <taxon>Stenosarchaea group</taxon>
        <taxon>Halobacteria</taxon>
        <taxon>Halobacteriales</taxon>
        <taxon>Haloarculaceae</taxon>
        <taxon>Haloarcula</taxon>
    </lineage>
</organism>
<dbReference type="AlphaFoldDB" id="M0L328"/>
<feature type="domain" description="Transposase IS4-like" evidence="1">
    <location>
        <begin position="130"/>
        <end position="309"/>
    </location>
</feature>
<accession>M0L328</accession>
<dbReference type="Pfam" id="PF01609">
    <property type="entry name" value="DDE_Tnp_1"/>
    <property type="match status" value="1"/>
</dbReference>
<evidence type="ECO:0000313" key="3">
    <source>
        <dbReference type="Proteomes" id="UP000011687"/>
    </source>
</evidence>
<protein>
    <recommendedName>
        <fullName evidence="1">Transposase IS4-like domain-containing protein</fullName>
    </recommendedName>
</protein>
<evidence type="ECO:0000259" key="1">
    <source>
        <dbReference type="Pfam" id="PF01609"/>
    </source>
</evidence>
<name>M0L328_9EURY</name>
<dbReference type="InterPro" id="IPR002559">
    <property type="entry name" value="Transposase_11"/>
</dbReference>
<dbReference type="PATRIC" id="fig|662475.6.peg.10"/>
<dbReference type="Proteomes" id="UP000011687">
    <property type="component" value="Unassembled WGS sequence"/>
</dbReference>
<sequence>MSSATLQDDPSVESFFNVAETGTLAVFEHLSFEFPEEFDVFAPAETGRTREHEPPEMMRGFLRCYYHDIYGICPVERELRNTVVWLSCGFDRPPSRDAVDRFLTDLEHVVDEVFDRLVEQAARRGLLDLTYCIDSTDVRAMPADQDASKCYDPTDDEYYYGYGCTIVSTGQKIPISGEFTESKQAPEETAMRVTRDALAVAKPIWMVGDNAYDTLDWHDHLLAAGVVPVAPYNARNADDPKDIEYRVEDRIEQHSEDVQLKQSTLDETYNRCTGVERTNESVKDCGLGRTHARGRVHARAQVFLALCLRLVVAITNYNAETIREVRSSRCDKSSMTPS</sequence>
<gene>
    <name evidence="2" type="ORF">C435_00065</name>
</gene>
<dbReference type="GO" id="GO:0003677">
    <property type="term" value="F:DNA binding"/>
    <property type="evidence" value="ECO:0007669"/>
    <property type="project" value="InterPro"/>
</dbReference>
<dbReference type="GO" id="GO:0006313">
    <property type="term" value="P:DNA transposition"/>
    <property type="evidence" value="ECO:0007669"/>
    <property type="project" value="InterPro"/>
</dbReference>